<evidence type="ECO:0000256" key="2">
    <source>
        <dbReference type="ARBA" id="ARBA00005023"/>
    </source>
</evidence>
<dbReference type="EMBL" id="GG697240">
    <property type="protein sequence ID" value="EET89957.1"/>
    <property type="molecule type" value="Genomic_DNA"/>
</dbReference>
<accession>C7DH55</accession>
<dbReference type="PANTHER" id="PTHR31118:SF12">
    <property type="entry name" value="CYCLASE-LIKE PROTEIN 2"/>
    <property type="match status" value="1"/>
</dbReference>
<comment type="subunit">
    <text evidence="3">Homodimer.</text>
</comment>
<organism evidence="8 9">
    <name type="scientific">Candidatus Micrarchaeum acidiphilum ARMAN-2</name>
    <dbReference type="NCBI Taxonomy" id="425595"/>
    <lineage>
        <taxon>Archaea</taxon>
        <taxon>Candidatus Micrarchaeota</taxon>
        <taxon>Candidatus Micrarchaeia</taxon>
        <taxon>Candidatus Micrarchaeales</taxon>
        <taxon>Candidatus Micrarchaeaceae</taxon>
        <taxon>Candidatus Micrarchaeum</taxon>
    </lineage>
</organism>
<dbReference type="InterPro" id="IPR037175">
    <property type="entry name" value="KFase_sf"/>
</dbReference>
<dbReference type="InterPro" id="IPR007325">
    <property type="entry name" value="KFase/CYL"/>
</dbReference>
<dbReference type="Proteomes" id="UP000332487">
    <property type="component" value="Unassembled WGS sequence"/>
</dbReference>
<protein>
    <submittedName>
        <fullName evidence="8">Cyclase family protein</fullName>
    </submittedName>
</protein>
<proteinExistence type="predicted"/>
<evidence type="ECO:0000256" key="6">
    <source>
        <dbReference type="ARBA" id="ARBA00022833"/>
    </source>
</evidence>
<keyword evidence="6" id="KW-0862">Zinc</keyword>
<sequence length="204" mass="22264">MEIYDISMPIDASMLVFPGNPKPSIKRYSSIPKRLANESLVEVGSHTGTHFDAGLHALKNGWSSGSVPLESFFGKAAVVDLTGAGKIIGREQLVGKGIRRGMIVLLKTENSLFGYRKFRKDFASLGISGARYLVERGVKAVGIDYLSIERFGSDMSVHRMLLRKRIPIIEGLMLGKVAPGSYNFVGLPIKVDIDAALMRAVLLK</sequence>
<dbReference type="AlphaFoldDB" id="C7DH55"/>
<dbReference type="Pfam" id="PF04199">
    <property type="entry name" value="Cyclase"/>
    <property type="match status" value="1"/>
</dbReference>
<evidence type="ECO:0000256" key="5">
    <source>
        <dbReference type="ARBA" id="ARBA00022801"/>
    </source>
</evidence>
<reference evidence="8 9" key="2">
    <citation type="journal article" date="2010" name="Proc. Natl. Acad. Sci. U.S.A.">
        <title>Enigmatic, ultrasmall, uncultivated Archaea.</title>
        <authorList>
            <person name="Baker B.J."/>
            <person name="Comolli L.R."/>
            <person name="Dick G.J."/>
            <person name="Hauser L.J."/>
            <person name="Hyatt D."/>
            <person name="Dill B.D."/>
            <person name="Land M.L."/>
            <person name="Verberkmoes N.C."/>
            <person name="Hettich R.L."/>
            <person name="Banfield J.F."/>
        </authorList>
    </citation>
    <scope>NUCLEOTIDE SEQUENCE [LARGE SCALE GENOMIC DNA]</scope>
    <source>
        <strain evidence="8">ARMAN-2</strain>
    </source>
</reference>
<dbReference type="Gene3D" id="3.50.30.50">
    <property type="entry name" value="Putative cyclase"/>
    <property type="match status" value="1"/>
</dbReference>
<evidence type="ECO:0000256" key="4">
    <source>
        <dbReference type="ARBA" id="ARBA00022723"/>
    </source>
</evidence>
<keyword evidence="4" id="KW-0479">Metal-binding</keyword>
<keyword evidence="7" id="KW-0823">Tryptophan catabolism</keyword>
<evidence type="ECO:0000313" key="9">
    <source>
        <dbReference type="Proteomes" id="UP000332487"/>
    </source>
</evidence>
<dbReference type="FunFam" id="3.50.30.50:FF:000001">
    <property type="entry name" value="Kynurenine formamidase"/>
    <property type="match status" value="1"/>
</dbReference>
<keyword evidence="5" id="KW-0378">Hydrolase</keyword>
<gene>
    <name evidence="8" type="ORF">UNLARM2_0401</name>
</gene>
<dbReference type="PANTHER" id="PTHR31118">
    <property type="entry name" value="CYCLASE-LIKE PROTEIN 2"/>
    <property type="match status" value="1"/>
</dbReference>
<dbReference type="GO" id="GO:0004061">
    <property type="term" value="F:arylformamidase activity"/>
    <property type="evidence" value="ECO:0007669"/>
    <property type="project" value="InterPro"/>
</dbReference>
<name>C7DH55_MICA2</name>
<comment type="cofactor">
    <cofactor evidence="1">
        <name>Zn(2+)</name>
        <dbReference type="ChEBI" id="CHEBI:29105"/>
    </cofactor>
</comment>
<dbReference type="GO" id="GO:0046872">
    <property type="term" value="F:metal ion binding"/>
    <property type="evidence" value="ECO:0007669"/>
    <property type="project" value="UniProtKB-KW"/>
</dbReference>
<comment type="pathway">
    <text evidence="2">Amino-acid degradation.</text>
</comment>
<evidence type="ECO:0000313" key="8">
    <source>
        <dbReference type="EMBL" id="EET89957.1"/>
    </source>
</evidence>
<evidence type="ECO:0000256" key="1">
    <source>
        <dbReference type="ARBA" id="ARBA00001947"/>
    </source>
</evidence>
<dbReference type="GO" id="GO:0019441">
    <property type="term" value="P:L-tryptophan catabolic process to kynurenine"/>
    <property type="evidence" value="ECO:0007669"/>
    <property type="project" value="InterPro"/>
</dbReference>
<keyword evidence="9" id="KW-1185">Reference proteome</keyword>
<evidence type="ECO:0000256" key="3">
    <source>
        <dbReference type="ARBA" id="ARBA00011738"/>
    </source>
</evidence>
<evidence type="ECO:0000256" key="7">
    <source>
        <dbReference type="ARBA" id="ARBA00023079"/>
    </source>
</evidence>
<reference evidence="8 9" key="1">
    <citation type="journal article" date="2009" name="Genome Biol.">
        <title>Community-wide analysis of microbial genome sequence signatures.</title>
        <authorList>
            <person name="Dick G.J."/>
            <person name="Andersson A.F."/>
            <person name="Baker B.J."/>
            <person name="Simmons S.L."/>
            <person name="Thomas B.C."/>
            <person name="Yelton A.P."/>
            <person name="Banfield J.F."/>
        </authorList>
    </citation>
    <scope>NUCLEOTIDE SEQUENCE [LARGE SCALE GENOMIC DNA]</scope>
    <source>
        <strain evidence="8">ARMAN-2</strain>
    </source>
</reference>
<dbReference type="SUPFAM" id="SSF102198">
    <property type="entry name" value="Putative cyclase"/>
    <property type="match status" value="1"/>
</dbReference>